<dbReference type="SMART" id="SM00316">
    <property type="entry name" value="S1"/>
    <property type="match status" value="1"/>
</dbReference>
<dbReference type="PROSITE" id="PS50126">
    <property type="entry name" value="S1"/>
    <property type="match status" value="1"/>
</dbReference>
<dbReference type="RefSeq" id="WP_122058907.1">
    <property type="nucleotide sequence ID" value="NZ_RFAQ01000023.1"/>
</dbReference>
<dbReference type="InterPro" id="IPR027417">
    <property type="entry name" value="P-loop_NTPase"/>
</dbReference>
<dbReference type="NCBIfam" id="NF047389">
    <property type="entry name" value="ATPase_Sll1717"/>
    <property type="match status" value="1"/>
</dbReference>
<reference evidence="2 3" key="1">
    <citation type="submission" date="2018-10" db="EMBL/GenBank/DDBJ databases">
        <title>Genome-centric metagenomics revealed C2 chemical producing, CO utilizing Clostridium with novel acetogenic gene cluster.</title>
        <authorList>
            <person name="Kang H."/>
            <person name="Park B."/>
            <person name="Choi I.G."/>
            <person name="Chang I.S."/>
        </authorList>
    </citation>
    <scope>NUCLEOTIDE SEQUENCE [LARGE SCALE GENOMIC DNA]</scope>
    <source>
        <strain evidence="2 3">H21-9</strain>
    </source>
</reference>
<comment type="caution">
    <text evidence="2">The sequence shown here is derived from an EMBL/GenBank/DDBJ whole genome shotgun (WGS) entry which is preliminary data.</text>
</comment>
<dbReference type="EMBL" id="RFAQ01000023">
    <property type="protein sequence ID" value="RMD01102.1"/>
    <property type="molecule type" value="Genomic_DNA"/>
</dbReference>
<dbReference type="Gene3D" id="2.40.50.140">
    <property type="entry name" value="Nucleic acid-binding proteins"/>
    <property type="match status" value="1"/>
</dbReference>
<feature type="domain" description="S1 motif" evidence="1">
    <location>
        <begin position="541"/>
        <end position="612"/>
    </location>
</feature>
<gene>
    <name evidence="2" type="ORF">D9O40_09035</name>
</gene>
<dbReference type="Proteomes" id="UP000277999">
    <property type="component" value="Unassembled WGS sequence"/>
</dbReference>
<proteinExistence type="predicted"/>
<accession>A0A3M0ST51</accession>
<dbReference type="AlphaFoldDB" id="A0A3M0ST51"/>
<dbReference type="InterPro" id="IPR012340">
    <property type="entry name" value="NA-bd_OB-fold"/>
</dbReference>
<dbReference type="InterPro" id="IPR003029">
    <property type="entry name" value="S1_domain"/>
</dbReference>
<evidence type="ECO:0000313" key="2">
    <source>
        <dbReference type="EMBL" id="RMD01102.1"/>
    </source>
</evidence>
<organism evidence="2 3">
    <name type="scientific">Clostridium autoethanogenum</name>
    <dbReference type="NCBI Taxonomy" id="84023"/>
    <lineage>
        <taxon>Bacteria</taxon>
        <taxon>Bacillati</taxon>
        <taxon>Bacillota</taxon>
        <taxon>Clostridia</taxon>
        <taxon>Eubacteriales</taxon>
        <taxon>Clostridiaceae</taxon>
        <taxon>Clostridium</taxon>
    </lineage>
</organism>
<dbReference type="InterPro" id="IPR059206">
    <property type="entry name" value="Sll1717-like"/>
</dbReference>
<dbReference type="GO" id="GO:0003676">
    <property type="term" value="F:nucleic acid binding"/>
    <property type="evidence" value="ECO:0007669"/>
    <property type="project" value="InterPro"/>
</dbReference>
<sequence>MSYQVLQIKDIFVGSIDAKDDVTNKIDNDEFIENFIIPPNLNIDEFLNGKKCFIEGYKGTGKTALLHYMSNHVVKEGGKELFILFKSDYKNSDRDKLENLAINMLNIDKDLLTEESDFEYIWRWIILNNIVKLNIKNNYEIFEKSHQWEKLEKAMKSLIKNNKSISLFDSLPFKLRKIGEVKYSVEMPNADIAHTLGISDIEFVDKEKKNVEFKVILDKAMEIFLKLVPKSVNSYIFIDELEAFYEEKKIFKRDLRMIRDLILTVKYFNDLFSMYKYNNLKIICAVRTEVLESIQKNIAAKEINKIIYSFRQELKWNYANTTAYQHPIIQIWINRIKHAEKKFNNVVLKDADIMKKWFTNQVNSEDIIPYILDNSWHKPRDIIRFLQAASNVSPNSTQYDQSVFNNLRKEYSKESWKEIYEELNITYKPFQISLIKEFLMCFKRYFTFEEAKMRAEKLSFQNNNNFLKENITEILKNLYSVGCIGNMSVDNRYFRWKHKGDDSLVIDDSKLYLFIHSGLWSELSLFYVYIDESMKNNVEVGQTVICRVKRINKSFAYVDILDTTLEGSIHLKYLSPNKKFIKDIKSVVKLGDVFKAKVFRIDEKYGLQLIRIFD</sequence>
<evidence type="ECO:0000259" key="1">
    <source>
        <dbReference type="PROSITE" id="PS50126"/>
    </source>
</evidence>
<protein>
    <submittedName>
        <fullName evidence="2">S1 RNA-binding domain-containing protein</fullName>
    </submittedName>
</protein>
<dbReference type="SUPFAM" id="SSF50249">
    <property type="entry name" value="Nucleic acid-binding proteins"/>
    <property type="match status" value="1"/>
</dbReference>
<dbReference type="Pfam" id="PF00575">
    <property type="entry name" value="S1"/>
    <property type="match status" value="1"/>
</dbReference>
<evidence type="ECO:0000313" key="3">
    <source>
        <dbReference type="Proteomes" id="UP000277999"/>
    </source>
</evidence>
<dbReference type="SUPFAM" id="SSF52540">
    <property type="entry name" value="P-loop containing nucleoside triphosphate hydrolases"/>
    <property type="match status" value="1"/>
</dbReference>
<name>A0A3M0ST51_9CLOT</name>